<evidence type="ECO:0000256" key="2">
    <source>
        <dbReference type="ARBA" id="ARBA00022553"/>
    </source>
</evidence>
<dbReference type="InterPro" id="IPR020845">
    <property type="entry name" value="AMP-binding_CS"/>
</dbReference>
<dbReference type="OrthoDB" id="4851615at2759"/>
<organism evidence="5 6">
    <name type="scientific">Colletotrichum musicola</name>
    <dbReference type="NCBI Taxonomy" id="2175873"/>
    <lineage>
        <taxon>Eukaryota</taxon>
        <taxon>Fungi</taxon>
        <taxon>Dikarya</taxon>
        <taxon>Ascomycota</taxon>
        <taxon>Pezizomycotina</taxon>
        <taxon>Sordariomycetes</taxon>
        <taxon>Hypocreomycetidae</taxon>
        <taxon>Glomerellales</taxon>
        <taxon>Glomerellaceae</taxon>
        <taxon>Colletotrichum</taxon>
        <taxon>Colletotrichum orchidearum species complex</taxon>
    </lineage>
</organism>
<gene>
    <name evidence="5" type="ORF">CMUS01_14566</name>
</gene>
<dbReference type="FunFam" id="3.40.50.980:FF:000001">
    <property type="entry name" value="Non-ribosomal peptide synthetase"/>
    <property type="match status" value="1"/>
</dbReference>
<dbReference type="AlphaFoldDB" id="A0A8H6MRJ4"/>
<dbReference type="PROSITE" id="PS00455">
    <property type="entry name" value="AMP_BINDING"/>
    <property type="match status" value="1"/>
</dbReference>
<comment type="caution">
    <text evidence="5">The sequence shown here is derived from an EMBL/GenBank/DDBJ whole genome shotgun (WGS) entry which is preliminary data.</text>
</comment>
<dbReference type="GO" id="GO:0005737">
    <property type="term" value="C:cytoplasm"/>
    <property type="evidence" value="ECO:0007669"/>
    <property type="project" value="TreeGrafter"/>
</dbReference>
<dbReference type="Proteomes" id="UP000639643">
    <property type="component" value="Unassembled WGS sequence"/>
</dbReference>
<reference evidence="5" key="1">
    <citation type="journal article" date="2020" name="Phytopathology">
        <title>Genome Sequence Resources of Colletotrichum truncatum, C. plurivorum, C. musicola, and C. sojae: Four Species Pathogenic to Soybean (Glycine max).</title>
        <authorList>
            <person name="Rogerio F."/>
            <person name="Boufleur T.R."/>
            <person name="Ciampi-Guillardi M."/>
            <person name="Sukno S.A."/>
            <person name="Thon M.R."/>
            <person name="Massola Junior N.S."/>
            <person name="Baroncelli R."/>
        </authorList>
    </citation>
    <scope>NUCLEOTIDE SEQUENCE</scope>
    <source>
        <strain evidence="5">LFN0074</strain>
    </source>
</reference>
<evidence type="ECO:0000313" key="5">
    <source>
        <dbReference type="EMBL" id="KAF6805653.1"/>
    </source>
</evidence>
<dbReference type="Gene3D" id="2.30.38.10">
    <property type="entry name" value="Luciferase, Domain 3"/>
    <property type="match status" value="1"/>
</dbReference>
<keyword evidence="6" id="KW-1185">Reference proteome</keyword>
<dbReference type="Pfam" id="PF00501">
    <property type="entry name" value="AMP-binding"/>
    <property type="match status" value="1"/>
</dbReference>
<dbReference type="PANTHER" id="PTHR45527">
    <property type="entry name" value="NONRIBOSOMAL PEPTIDE SYNTHETASE"/>
    <property type="match status" value="1"/>
</dbReference>
<dbReference type="GO" id="GO:0016874">
    <property type="term" value="F:ligase activity"/>
    <property type="evidence" value="ECO:0007669"/>
    <property type="project" value="UniProtKB-KW"/>
</dbReference>
<dbReference type="PANTHER" id="PTHR45527:SF1">
    <property type="entry name" value="FATTY ACID SYNTHASE"/>
    <property type="match status" value="1"/>
</dbReference>
<name>A0A8H6MRJ4_9PEZI</name>
<evidence type="ECO:0000259" key="4">
    <source>
        <dbReference type="Pfam" id="PF00501"/>
    </source>
</evidence>
<dbReference type="InterPro" id="IPR000873">
    <property type="entry name" value="AMP-dep_synth/lig_dom"/>
</dbReference>
<dbReference type="GO" id="GO:0043041">
    <property type="term" value="P:amino acid activation for nonribosomal peptide biosynthetic process"/>
    <property type="evidence" value="ECO:0007669"/>
    <property type="project" value="TreeGrafter"/>
</dbReference>
<sequence>MVHHMIAMHAQATPSRPAVDSWDGSLSYTELDEASTKVASKLQNFGVGPESTVALLFEKSMWNIVATLAVLKAGGAFVPLDASMPDARISYILQKAQTKAVLTSWSFGDRLRELSGSVLTLDDTWLQPTPTSTNWNPAPVCPWNLAYIMFTSGSTGEPKGVMIDHSACASSVVAHGKATGFNGSTRAIQYARHTFDASIAEILTTLSFGGCVIVPSEDQRMNNINAVLQEKKVNWAFFTPSVARLLDPAELPGMKTVVLGGEAVGKDSIEQWAPGRSLVNGYGPTENTVFSVMCSLTLDAKGQEIGRGVGTRCWIADPEDPHRLMPLGATGELLLEGPQLARGYLGFGENEGPNKAFIRDPPWLSKLGRRARLYRTGDLC</sequence>
<keyword evidence="3" id="KW-0436">Ligase</keyword>
<evidence type="ECO:0000256" key="3">
    <source>
        <dbReference type="ARBA" id="ARBA00022598"/>
    </source>
</evidence>
<dbReference type="Gene3D" id="3.40.50.980">
    <property type="match status" value="2"/>
</dbReference>
<dbReference type="GO" id="GO:0031177">
    <property type="term" value="F:phosphopantetheine binding"/>
    <property type="evidence" value="ECO:0007669"/>
    <property type="project" value="TreeGrafter"/>
</dbReference>
<dbReference type="SUPFAM" id="SSF56801">
    <property type="entry name" value="Acetyl-CoA synthetase-like"/>
    <property type="match status" value="1"/>
</dbReference>
<proteinExistence type="predicted"/>
<dbReference type="GO" id="GO:0044550">
    <property type="term" value="P:secondary metabolite biosynthetic process"/>
    <property type="evidence" value="ECO:0007669"/>
    <property type="project" value="TreeGrafter"/>
</dbReference>
<evidence type="ECO:0000313" key="6">
    <source>
        <dbReference type="Proteomes" id="UP000639643"/>
    </source>
</evidence>
<feature type="non-terminal residue" evidence="5">
    <location>
        <position position="380"/>
    </location>
</feature>
<keyword evidence="1" id="KW-0596">Phosphopantetheine</keyword>
<dbReference type="FunFam" id="3.40.50.12780:FF:000014">
    <property type="entry name" value="Nonribosomal peptide synthetase 1"/>
    <property type="match status" value="1"/>
</dbReference>
<protein>
    <submittedName>
        <fullName evidence="5">Non-ribosomal peptide synthetase</fullName>
    </submittedName>
</protein>
<keyword evidence="2" id="KW-0597">Phosphoprotein</keyword>
<evidence type="ECO:0000256" key="1">
    <source>
        <dbReference type="ARBA" id="ARBA00022450"/>
    </source>
</evidence>
<dbReference type="EMBL" id="WIGM01001068">
    <property type="protein sequence ID" value="KAF6805653.1"/>
    <property type="molecule type" value="Genomic_DNA"/>
</dbReference>
<accession>A0A8H6MRJ4</accession>
<feature type="domain" description="AMP-dependent synthetase/ligase" evidence="4">
    <location>
        <begin position="9"/>
        <end position="345"/>
    </location>
</feature>
<dbReference type="CDD" id="cd05918">
    <property type="entry name" value="A_NRPS_SidN3_like"/>
    <property type="match status" value="1"/>
</dbReference>